<keyword evidence="1" id="KW-0449">Lipoprotein</keyword>
<proteinExistence type="predicted"/>
<sequence>MKNRGIRLQSIFFLTILLIAGCNTSDGVDKTSLLSLIKTTDPPPLTAKSDPNEENTVRKIKEEVLSNEKIYDAAIIKGKSDVLVAYKVKHLHRFRMKQIEGEVKKRLENEFENENFTISSDFKIFLEAIKLQKKSEQENLSEEEIDRQLKKIIKLSKEQT</sequence>
<dbReference type="PROSITE" id="PS51257">
    <property type="entry name" value="PROKAR_LIPOPROTEIN"/>
    <property type="match status" value="1"/>
</dbReference>
<dbReference type="Pfam" id="PF09580">
    <property type="entry name" value="Spore_YhcN_YlaJ"/>
    <property type="match status" value="1"/>
</dbReference>
<dbReference type="InterPro" id="IPR019076">
    <property type="entry name" value="Spore_lipoprot_YhcN/YlaJ-like"/>
</dbReference>
<accession>A0A9E8LSZ6</accession>
<gene>
    <name evidence="1" type="ORF">OE104_08240</name>
</gene>
<keyword evidence="2" id="KW-1185">Reference proteome</keyword>
<protein>
    <submittedName>
        <fullName evidence="1">YhcN/YlaJ family sporulation lipoprotein</fullName>
    </submittedName>
</protein>
<dbReference type="RefSeq" id="WP_275416414.1">
    <property type="nucleotide sequence ID" value="NZ_CP106878.1"/>
</dbReference>
<dbReference type="Proteomes" id="UP001164718">
    <property type="component" value="Chromosome"/>
</dbReference>
<evidence type="ECO:0000313" key="1">
    <source>
        <dbReference type="EMBL" id="WAA08636.1"/>
    </source>
</evidence>
<dbReference type="AlphaFoldDB" id="A0A9E8LSZ6"/>
<dbReference type="KEGG" id="faf:OE104_08240"/>
<organism evidence="1 2">
    <name type="scientific">Fervidibacillus albus</name>
    <dbReference type="NCBI Taxonomy" id="2980026"/>
    <lineage>
        <taxon>Bacteria</taxon>
        <taxon>Bacillati</taxon>
        <taxon>Bacillota</taxon>
        <taxon>Bacilli</taxon>
        <taxon>Bacillales</taxon>
        <taxon>Bacillaceae</taxon>
        <taxon>Fervidibacillus</taxon>
    </lineage>
</organism>
<dbReference type="EMBL" id="CP106878">
    <property type="protein sequence ID" value="WAA08636.1"/>
    <property type="molecule type" value="Genomic_DNA"/>
</dbReference>
<evidence type="ECO:0000313" key="2">
    <source>
        <dbReference type="Proteomes" id="UP001164718"/>
    </source>
</evidence>
<name>A0A9E8LSZ6_9BACI</name>
<reference evidence="1" key="1">
    <citation type="submission" date="2022-09" db="EMBL/GenBank/DDBJ databases">
        <title>Complete Genomes of Fervidibacillus albus and Fervidibacillus halotolerans isolated from tidal flat sediments.</title>
        <authorList>
            <person name="Kwon K.K."/>
            <person name="Yang S.-H."/>
            <person name="Park M.J."/>
            <person name="Oh H.-M."/>
        </authorList>
    </citation>
    <scope>NUCLEOTIDE SEQUENCE</scope>
    <source>
        <strain evidence="1">MEBiC13591</strain>
    </source>
</reference>